<feature type="region of interest" description="Disordered" evidence="1">
    <location>
        <begin position="154"/>
        <end position="181"/>
    </location>
</feature>
<evidence type="ECO:0000313" key="2">
    <source>
        <dbReference type="EMBL" id="PON90783.1"/>
    </source>
</evidence>
<keyword evidence="3" id="KW-1185">Reference proteome</keyword>
<protein>
    <submittedName>
        <fullName evidence="2">Uncharacterized protein</fullName>
    </submittedName>
</protein>
<dbReference type="AlphaFoldDB" id="A0A2P5EZ15"/>
<accession>A0A2P5EZ15</accession>
<dbReference type="OrthoDB" id="10291228at2759"/>
<organism evidence="2 3">
    <name type="scientific">Trema orientale</name>
    <name type="common">Charcoal tree</name>
    <name type="synonym">Celtis orientalis</name>
    <dbReference type="NCBI Taxonomy" id="63057"/>
    <lineage>
        <taxon>Eukaryota</taxon>
        <taxon>Viridiplantae</taxon>
        <taxon>Streptophyta</taxon>
        <taxon>Embryophyta</taxon>
        <taxon>Tracheophyta</taxon>
        <taxon>Spermatophyta</taxon>
        <taxon>Magnoliopsida</taxon>
        <taxon>eudicotyledons</taxon>
        <taxon>Gunneridae</taxon>
        <taxon>Pentapetalae</taxon>
        <taxon>rosids</taxon>
        <taxon>fabids</taxon>
        <taxon>Rosales</taxon>
        <taxon>Cannabaceae</taxon>
        <taxon>Trema</taxon>
    </lineage>
</organism>
<reference evidence="3" key="1">
    <citation type="submission" date="2016-06" db="EMBL/GenBank/DDBJ databases">
        <title>Parallel loss of symbiosis genes in relatives of nitrogen-fixing non-legume Parasponia.</title>
        <authorList>
            <person name="Van Velzen R."/>
            <person name="Holmer R."/>
            <person name="Bu F."/>
            <person name="Rutten L."/>
            <person name="Van Zeijl A."/>
            <person name="Liu W."/>
            <person name="Santuari L."/>
            <person name="Cao Q."/>
            <person name="Sharma T."/>
            <person name="Shen D."/>
            <person name="Roswanjaya Y."/>
            <person name="Wardhani T."/>
            <person name="Kalhor M.S."/>
            <person name="Jansen J."/>
            <person name="Van den Hoogen J."/>
            <person name="Gungor B."/>
            <person name="Hartog M."/>
            <person name="Hontelez J."/>
            <person name="Verver J."/>
            <person name="Yang W.-C."/>
            <person name="Schijlen E."/>
            <person name="Repin R."/>
            <person name="Schilthuizen M."/>
            <person name="Schranz E."/>
            <person name="Heidstra R."/>
            <person name="Miyata K."/>
            <person name="Fedorova E."/>
            <person name="Kohlen W."/>
            <person name="Bisseling T."/>
            <person name="Smit S."/>
            <person name="Geurts R."/>
        </authorList>
    </citation>
    <scope>NUCLEOTIDE SEQUENCE [LARGE SCALE GENOMIC DNA]</scope>
    <source>
        <strain evidence="3">cv. RG33-2</strain>
    </source>
</reference>
<evidence type="ECO:0000256" key="1">
    <source>
        <dbReference type="SAM" id="MobiDB-lite"/>
    </source>
</evidence>
<comment type="caution">
    <text evidence="2">The sequence shown here is derived from an EMBL/GenBank/DDBJ whole genome shotgun (WGS) entry which is preliminary data.</text>
</comment>
<evidence type="ECO:0000313" key="3">
    <source>
        <dbReference type="Proteomes" id="UP000237000"/>
    </source>
</evidence>
<dbReference type="EMBL" id="JXTC01000080">
    <property type="protein sequence ID" value="PON90783.1"/>
    <property type="molecule type" value="Genomic_DNA"/>
</dbReference>
<dbReference type="InParanoid" id="A0A2P5EZ15"/>
<name>A0A2P5EZ15_TREOI</name>
<feature type="non-terminal residue" evidence="2">
    <location>
        <position position="258"/>
    </location>
</feature>
<sequence length="258" mass="29157">MITFIAISHGKLLHILVRVTPSQKHVEAQVHPDHGGKQPIELVQPAAVQVLSKPTLPAFSSHVVDDRYQKAAEEIRRPDHTQVKRNPQASHRVGNLVVKVLLQAHQREPISETNNQKLRRQPEDTHRLRNIRCGILSNIFEAFSLDQGRNHHCDYRKEHSNPDPLEDVDSSFVSRHPSEKRDEKLLVEGDGDYHSDGGEGVNRSRRDLEAIGDLSIQGDALFDEEGGGLSNGNPKWQSGYPNGNHVENELHLLHLRHR</sequence>
<gene>
    <name evidence="2" type="ORF">TorRG33x02_134210</name>
</gene>
<proteinExistence type="predicted"/>
<dbReference type="Proteomes" id="UP000237000">
    <property type="component" value="Unassembled WGS sequence"/>
</dbReference>